<gene>
    <name evidence="1" type="ORF">SCLTRI_LOCUS4205</name>
</gene>
<evidence type="ECO:0000313" key="1">
    <source>
        <dbReference type="EMBL" id="CAD6444413.1"/>
    </source>
</evidence>
<reference evidence="1" key="1">
    <citation type="submission" date="2020-10" db="EMBL/GenBank/DDBJ databases">
        <authorList>
            <person name="Kusch S."/>
        </authorList>
    </citation>
    <scope>NUCLEOTIDE SEQUENCE</scope>
    <source>
        <strain evidence="1">SwB9</strain>
    </source>
</reference>
<comment type="caution">
    <text evidence="1">The sequence shown here is derived from an EMBL/GenBank/DDBJ whole genome shotgun (WGS) entry which is preliminary data.</text>
</comment>
<dbReference type="GO" id="GO:0006360">
    <property type="term" value="P:transcription by RNA polymerase I"/>
    <property type="evidence" value="ECO:0007669"/>
    <property type="project" value="InterPro"/>
</dbReference>
<dbReference type="PANTHER" id="PTHR28054">
    <property type="entry name" value="RNA POLYMERASE I-SPECIFIC TRANSCRIPTION INITIATION FACTOR RRN10"/>
    <property type="match status" value="1"/>
</dbReference>
<protein>
    <submittedName>
        <fullName evidence="1">5b1fea0b-33f7-4b64-b7b8-3abc8eabb541</fullName>
    </submittedName>
</protein>
<dbReference type="InterPro" id="IPR022793">
    <property type="entry name" value="Rrn10"/>
</dbReference>
<dbReference type="EMBL" id="CAJHIA010000012">
    <property type="protein sequence ID" value="CAD6444413.1"/>
    <property type="molecule type" value="Genomic_DNA"/>
</dbReference>
<dbReference type="PANTHER" id="PTHR28054:SF1">
    <property type="entry name" value="RNA POLYMERASE I-SPECIFIC TRANSCRIPTION INITIATION FACTOR RRN10"/>
    <property type="match status" value="1"/>
</dbReference>
<proteinExistence type="predicted"/>
<name>A0A8H2VUK8_9HELO</name>
<keyword evidence="2" id="KW-1185">Reference proteome</keyword>
<organism evidence="1 2">
    <name type="scientific">Sclerotinia trifoliorum</name>
    <dbReference type="NCBI Taxonomy" id="28548"/>
    <lineage>
        <taxon>Eukaryota</taxon>
        <taxon>Fungi</taxon>
        <taxon>Dikarya</taxon>
        <taxon>Ascomycota</taxon>
        <taxon>Pezizomycotina</taxon>
        <taxon>Leotiomycetes</taxon>
        <taxon>Helotiales</taxon>
        <taxon>Sclerotiniaceae</taxon>
        <taxon>Sclerotinia</taxon>
    </lineage>
</organism>
<dbReference type="AlphaFoldDB" id="A0A8H2VUK8"/>
<sequence>MYEKIKFKYQPDSTFTIVVFFYIPDNNLRIVTETMTSKAFSQNTFINPDIEEKSIVGEKVSRLRKPSVYDAVAGRISAAGFIPRSVIVSTNRDTTSSSLSAVPPEAVLFRSKNAPTRYAESDIYFANERDSPKGLPDSDLLKSLHTYASDFYFRATAEGGSIDWRSMDETALIGLGILMEEASREILGETGDLTFTEGEESNINIPGRRRRTRTRSVEASRHAKRRRILDDRVNGTG</sequence>
<dbReference type="OrthoDB" id="2565191at2759"/>
<dbReference type="Proteomes" id="UP000624404">
    <property type="component" value="Unassembled WGS sequence"/>
</dbReference>
<evidence type="ECO:0000313" key="2">
    <source>
        <dbReference type="Proteomes" id="UP000624404"/>
    </source>
</evidence>
<accession>A0A8H2VUK8</accession>